<comment type="caution">
    <text evidence="1">The sequence shown here is derived from an EMBL/GenBank/DDBJ whole genome shotgun (WGS) entry which is preliminary data.</text>
</comment>
<evidence type="ECO:0000313" key="2">
    <source>
        <dbReference type="Proteomes" id="UP000319213"/>
    </source>
</evidence>
<dbReference type="AlphaFoldDB" id="A0A543J252"/>
<keyword evidence="1" id="KW-0808">Transferase</keyword>
<organism evidence="1 2">
    <name type="scientific">Thermopolyspora flexuosa</name>
    <dbReference type="NCBI Taxonomy" id="103836"/>
    <lineage>
        <taxon>Bacteria</taxon>
        <taxon>Bacillati</taxon>
        <taxon>Actinomycetota</taxon>
        <taxon>Actinomycetes</taxon>
        <taxon>Streptosporangiales</taxon>
        <taxon>Streptosporangiaceae</taxon>
        <taxon>Thermopolyspora</taxon>
    </lineage>
</organism>
<name>A0A543J252_9ACTN</name>
<sequence>MINIPIAPLWAAPTEGVRLTEEKRNWAWAGNRENERVPPEIDPSKPSVARVYDFMIGGKDNFAVDREVAQKMLQIAPEAPYNGKANRAFLRRAVTYMAQEAGIRQFLDIGSGLPTVGNVHEVAHEVDPSIRVVYVDNDPIVLVHGRAILADNTTTTVVQADVREPESILENPEVRKFIDFREPVGLLFVAILHHLKDEDDPAGLAARFYEVLAPGSHVAISHFCNPGDRHPGASRLAVESERVFAENLGTGRFRTPEEIQGFFGDLELIEPGLVPPLDWRQDPETVAGILPPNRDLYHCIYAGVARKN</sequence>
<dbReference type="EMBL" id="VFPQ01000001">
    <property type="protein sequence ID" value="TQM76909.1"/>
    <property type="molecule type" value="Genomic_DNA"/>
</dbReference>
<protein>
    <submittedName>
        <fullName evidence="1">S-adenosyl methyltransferase</fullName>
    </submittedName>
</protein>
<reference evidence="1 2" key="1">
    <citation type="submission" date="2019-06" db="EMBL/GenBank/DDBJ databases">
        <title>Sequencing the genomes of 1000 actinobacteria strains.</title>
        <authorList>
            <person name="Klenk H.-P."/>
        </authorList>
    </citation>
    <scope>NUCLEOTIDE SEQUENCE [LARGE SCALE GENOMIC DNA]</scope>
    <source>
        <strain evidence="1 2">DSM 43186</strain>
    </source>
</reference>
<dbReference type="GO" id="GO:0032259">
    <property type="term" value="P:methylation"/>
    <property type="evidence" value="ECO:0007669"/>
    <property type="project" value="UniProtKB-KW"/>
</dbReference>
<dbReference type="PIRSF" id="PIRSF017393">
    <property type="entry name" value="MTase_SAV2177"/>
    <property type="match status" value="1"/>
</dbReference>
<dbReference type="GO" id="GO:0008168">
    <property type="term" value="F:methyltransferase activity"/>
    <property type="evidence" value="ECO:0007669"/>
    <property type="project" value="UniProtKB-KW"/>
</dbReference>
<dbReference type="InterPro" id="IPR029063">
    <property type="entry name" value="SAM-dependent_MTases_sf"/>
</dbReference>
<dbReference type="InterPro" id="IPR006764">
    <property type="entry name" value="SAM_dep_MeTrfase_SAV2177_type"/>
</dbReference>
<dbReference type="Gene3D" id="3.40.50.150">
    <property type="entry name" value="Vaccinia Virus protein VP39"/>
    <property type="match status" value="1"/>
</dbReference>
<dbReference type="Pfam" id="PF04672">
    <property type="entry name" value="Methyltransf_19"/>
    <property type="match status" value="1"/>
</dbReference>
<keyword evidence="2" id="KW-1185">Reference proteome</keyword>
<accession>A0A543J252</accession>
<dbReference type="Proteomes" id="UP000319213">
    <property type="component" value="Unassembled WGS sequence"/>
</dbReference>
<evidence type="ECO:0000313" key="1">
    <source>
        <dbReference type="EMBL" id="TQM76909.1"/>
    </source>
</evidence>
<keyword evidence="1" id="KW-0489">Methyltransferase</keyword>
<proteinExistence type="predicted"/>
<dbReference type="SUPFAM" id="SSF53335">
    <property type="entry name" value="S-adenosyl-L-methionine-dependent methyltransferases"/>
    <property type="match status" value="1"/>
</dbReference>
<gene>
    <name evidence="1" type="ORF">FHX40_3660</name>
</gene>
<dbReference type="OrthoDB" id="4073278at2"/>